<dbReference type="InterPro" id="IPR040677">
    <property type="entry name" value="LPD7"/>
</dbReference>
<dbReference type="RefSeq" id="WP_211783596.1">
    <property type="nucleotide sequence ID" value="NZ_CP047289.1"/>
</dbReference>
<dbReference type="Pfam" id="PF18821">
    <property type="entry name" value="LPD7"/>
    <property type="match status" value="1"/>
</dbReference>
<dbReference type="EMBL" id="CP047289">
    <property type="protein sequence ID" value="QUS36375.1"/>
    <property type="molecule type" value="Genomic_DNA"/>
</dbReference>
<evidence type="ECO:0000313" key="4">
    <source>
        <dbReference type="Proteomes" id="UP000679284"/>
    </source>
</evidence>
<gene>
    <name evidence="3" type="ORF">GR316_08895</name>
</gene>
<dbReference type="AlphaFoldDB" id="A0A8J8MTD5"/>
<feature type="region of interest" description="Disordered" evidence="1">
    <location>
        <begin position="31"/>
        <end position="121"/>
    </location>
</feature>
<dbReference type="KEGG" id="fap:GR316_08895"/>
<feature type="region of interest" description="Disordered" evidence="1">
    <location>
        <begin position="249"/>
        <end position="272"/>
    </location>
</feature>
<evidence type="ECO:0000313" key="3">
    <source>
        <dbReference type="EMBL" id="QUS36375.1"/>
    </source>
</evidence>
<accession>A0A8J8MTD5</accession>
<evidence type="ECO:0000256" key="1">
    <source>
        <dbReference type="SAM" id="MobiDB-lite"/>
    </source>
</evidence>
<feature type="compositionally biased region" description="Low complexity" evidence="1">
    <location>
        <begin position="90"/>
        <end position="101"/>
    </location>
</feature>
<proteinExistence type="predicted"/>
<sequence>MADSVAPKVQRIGAIMAAVWRGPARVCQRLAPGADPDHVDHGAAQVNIPDTPLAPQHPDGPTDGGHEEASAFDAPHPGQREPAGHKAGISASPRVAVAPAPGNGDVGPEGPMGRSREARYSSYHKHAFRSPQSRAWERLYGKDTLPKDLRETLMEVDVPDRRIVLTDGAGLHDVGPRIHMTGATEDAVRVVIAQAQAKGWTGLSIRGDEMLLRTAARIAEEAGFPITGRTDRMDAIIRSEQARLRDEIIGQVVSSPTDPDHEEVPQDPSEPW</sequence>
<feature type="domain" description="Large polyvalent protein-associated" evidence="2">
    <location>
        <begin position="166"/>
        <end position="232"/>
    </location>
</feature>
<dbReference type="Proteomes" id="UP000679284">
    <property type="component" value="Chromosome"/>
</dbReference>
<organism evidence="3 4">
    <name type="scientific">Falsirhodobacter algicola</name>
    <dbReference type="NCBI Taxonomy" id="2692330"/>
    <lineage>
        <taxon>Bacteria</taxon>
        <taxon>Pseudomonadati</taxon>
        <taxon>Pseudomonadota</taxon>
        <taxon>Alphaproteobacteria</taxon>
        <taxon>Rhodobacterales</taxon>
        <taxon>Paracoccaceae</taxon>
        <taxon>Falsirhodobacter</taxon>
    </lineage>
</organism>
<protein>
    <recommendedName>
        <fullName evidence="2">Large polyvalent protein-associated domain-containing protein</fullName>
    </recommendedName>
</protein>
<name>A0A8J8MTD5_9RHOB</name>
<reference evidence="3" key="1">
    <citation type="submission" date="2020-01" db="EMBL/GenBank/DDBJ databases">
        <authorList>
            <person name="Yang Y."/>
            <person name="Kwon Y.M."/>
        </authorList>
    </citation>
    <scope>NUCLEOTIDE SEQUENCE</scope>
    <source>
        <strain evidence="3">PG104</strain>
    </source>
</reference>
<evidence type="ECO:0000259" key="2">
    <source>
        <dbReference type="Pfam" id="PF18821"/>
    </source>
</evidence>
<keyword evidence="4" id="KW-1185">Reference proteome</keyword>